<dbReference type="PANTHER" id="PTHR46455:SF5">
    <property type="entry name" value="SET AND MYND DOMAIN CONTAINING, ARTHROPOD-SPECIFIC, MEMBER 4, ISOFORM A"/>
    <property type="match status" value="1"/>
</dbReference>
<feature type="repeat" description="ANK" evidence="1">
    <location>
        <begin position="1089"/>
        <end position="1121"/>
    </location>
</feature>
<dbReference type="VEuPathDB" id="ToxoDB:ETH_00006580"/>
<dbReference type="VEuPathDB" id="ToxoDB:ETH2_0735900"/>
<evidence type="ECO:0000313" key="4">
    <source>
        <dbReference type="Proteomes" id="UP000030747"/>
    </source>
</evidence>
<dbReference type="SMART" id="SM00248">
    <property type="entry name" value="ANK"/>
    <property type="match status" value="6"/>
</dbReference>
<evidence type="ECO:0000256" key="2">
    <source>
        <dbReference type="SAM" id="MobiDB-lite"/>
    </source>
</evidence>
<accession>U6L4G6</accession>
<name>U6L4G6_EIMTE</name>
<dbReference type="InterPro" id="IPR036770">
    <property type="entry name" value="Ankyrin_rpt-contain_sf"/>
</dbReference>
<keyword evidence="4" id="KW-1185">Reference proteome</keyword>
<organism evidence="3 4">
    <name type="scientific">Eimeria tenella</name>
    <name type="common">Coccidian parasite</name>
    <dbReference type="NCBI Taxonomy" id="5802"/>
    <lineage>
        <taxon>Eukaryota</taxon>
        <taxon>Sar</taxon>
        <taxon>Alveolata</taxon>
        <taxon>Apicomplexa</taxon>
        <taxon>Conoidasida</taxon>
        <taxon>Coccidia</taxon>
        <taxon>Eucoccidiorida</taxon>
        <taxon>Eimeriorina</taxon>
        <taxon>Eimeriidae</taxon>
        <taxon>Eimeria</taxon>
    </lineage>
</organism>
<dbReference type="EMBL" id="HG675732">
    <property type="protein sequence ID" value="CDJ42670.1"/>
    <property type="molecule type" value="Genomic_DNA"/>
</dbReference>
<dbReference type="RefSeq" id="XP_013233420.1">
    <property type="nucleotide sequence ID" value="XM_013377966.1"/>
</dbReference>
<feature type="region of interest" description="Disordered" evidence="2">
    <location>
        <begin position="64"/>
        <end position="88"/>
    </location>
</feature>
<dbReference type="Gene3D" id="1.25.40.20">
    <property type="entry name" value="Ankyrin repeat-containing domain"/>
    <property type="match status" value="1"/>
</dbReference>
<dbReference type="Gene3D" id="1.10.220.160">
    <property type="match status" value="1"/>
</dbReference>
<evidence type="ECO:0000256" key="1">
    <source>
        <dbReference type="PROSITE-ProRule" id="PRU00023"/>
    </source>
</evidence>
<dbReference type="Gene3D" id="6.10.140.2220">
    <property type="match status" value="1"/>
</dbReference>
<gene>
    <name evidence="3" type="ORF">ETH_00006580</name>
</gene>
<reference evidence="3" key="2">
    <citation type="submission" date="2013-10" db="EMBL/GenBank/DDBJ databases">
        <authorList>
            <person name="Aslett M."/>
        </authorList>
    </citation>
    <scope>NUCLEOTIDE SEQUENCE [LARGE SCALE GENOMIC DNA]</scope>
    <source>
        <strain evidence="3">Houghton</strain>
    </source>
</reference>
<dbReference type="InterPro" id="IPR053010">
    <property type="entry name" value="SET_SmydA-8"/>
</dbReference>
<dbReference type="OMA" id="NGYNPFE"/>
<dbReference type="InterPro" id="IPR002110">
    <property type="entry name" value="Ankyrin_rpt"/>
</dbReference>
<reference evidence="3" key="1">
    <citation type="submission" date="2013-10" db="EMBL/GenBank/DDBJ databases">
        <title>Genomic analysis of the causative agents of coccidiosis in chickens.</title>
        <authorList>
            <person name="Reid A.J."/>
            <person name="Blake D."/>
            <person name="Billington K."/>
            <person name="Browne H."/>
            <person name="Dunn M."/>
            <person name="Hung S."/>
            <person name="Kawahara F."/>
            <person name="Miranda-Saavedra D."/>
            <person name="Mourier T."/>
            <person name="Nagra H."/>
            <person name="Otto T.D."/>
            <person name="Rawlings N."/>
            <person name="Sanchez A."/>
            <person name="Sanders M."/>
            <person name="Subramaniam C."/>
            <person name="Tay Y."/>
            <person name="Dear P."/>
            <person name="Doerig C."/>
            <person name="Gruber A."/>
            <person name="Parkinson J."/>
            <person name="Shirley M."/>
            <person name="Wan K.L."/>
            <person name="Berriman M."/>
            <person name="Tomley F."/>
            <person name="Pain A."/>
        </authorList>
    </citation>
    <scope>NUCLEOTIDE SEQUENCE [LARGE SCALE GENOMIC DNA]</scope>
    <source>
        <strain evidence="3">Houghton</strain>
    </source>
</reference>
<dbReference type="PROSITE" id="PS50088">
    <property type="entry name" value="ANK_REPEAT"/>
    <property type="match status" value="3"/>
</dbReference>
<proteinExistence type="predicted"/>
<protein>
    <submittedName>
        <fullName evidence="3">Ankyrin repeat-containing protein, conserved, putative</fullName>
    </submittedName>
</protein>
<dbReference type="Gene3D" id="2.170.270.10">
    <property type="entry name" value="SET domain"/>
    <property type="match status" value="1"/>
</dbReference>
<dbReference type="SUPFAM" id="SSF82199">
    <property type="entry name" value="SET domain"/>
    <property type="match status" value="1"/>
</dbReference>
<keyword evidence="1" id="KW-0040">ANK repeat</keyword>
<evidence type="ECO:0000313" key="3">
    <source>
        <dbReference type="EMBL" id="CDJ42670.1"/>
    </source>
</evidence>
<dbReference type="PANTHER" id="PTHR46455">
    <property type="entry name" value="SET AND MYND DOMAIN CONTAINING, ARTHROPOD-SPECIFIC, MEMBER 4, ISOFORM A"/>
    <property type="match status" value="1"/>
</dbReference>
<dbReference type="SUPFAM" id="SSF48403">
    <property type="entry name" value="Ankyrin repeat"/>
    <property type="match status" value="1"/>
</dbReference>
<feature type="compositionally biased region" description="Polar residues" evidence="2">
    <location>
        <begin position="975"/>
        <end position="988"/>
    </location>
</feature>
<dbReference type="InterPro" id="IPR046341">
    <property type="entry name" value="SET_dom_sf"/>
</dbReference>
<dbReference type="PROSITE" id="PS50297">
    <property type="entry name" value="ANK_REP_REGION"/>
    <property type="match status" value="1"/>
</dbReference>
<dbReference type="OrthoDB" id="430364at2759"/>
<dbReference type="GeneID" id="25250521"/>
<feature type="region of interest" description="Disordered" evidence="2">
    <location>
        <begin position="968"/>
        <end position="999"/>
    </location>
</feature>
<dbReference type="Proteomes" id="UP000030747">
    <property type="component" value="Unassembled WGS sequence"/>
</dbReference>
<dbReference type="Pfam" id="PF12796">
    <property type="entry name" value="Ank_2"/>
    <property type="match status" value="1"/>
</dbReference>
<feature type="repeat" description="ANK" evidence="1">
    <location>
        <begin position="1056"/>
        <end position="1088"/>
    </location>
</feature>
<sequence>MFSWVSALRREHSAGLSSRLYTLYDVAEERLAQHKASGFTRDSNEVHKGLTAYEAALKIREQHGVKDEGQELAEKDKEQKQRGLREQQETSEILELQRMLPELLQRKRFKEAEGAICCFLDKNPRNADGFVLLAETYGHQRNQMGALSALWGAIHNCPGNRRLLRLLAQYEENFLMERCELPLLFKVKALQIPEATGSLAHKGTTGKAVSPLFHPQGAPVMIVRQNGQTTAFANRQLSPGDLIFREKPFVCTPLLLETGQIFSTCFHCLQEREDPRKAYSCPVSPHTCPFVFCSWNCLMRNARLHAIECTCMPLMYAMAKESGFMVTFVLHLFRILIKASLQRETQGPRSGKEAGAAADTDMPTQLFGLNSHEEAVRKGQPELVKKLQVLVRRLQQNVPPNLLLYLNEKELMHVALVVLQYSPFVSATSAAAAVERRNPECTLGRVFAPATALLHHSCVPTATVSLQEDGQLAVRAVTFIPPGGYICVSAEADLFKSQKERKAVESFPRVFGCGCIRCKENDEGGRLLRGIRCFKCVRGFLCPSKGGNMLARLKAYEDIGASVGDKVSAVKVKAEKKTATAGGGDSKERLLGKAKAKCTGGRRLPATAATSLEEQWLCNCCGLTDPKVSLTCASIERDLLQRQSEADTHLIKGSQQLATRIYGDLVDHYSSKLHPQHAVLFNVNTILAGLLAAKGGKDVPLALILLRRAGMAAETVLPATSMTKAHLYLKLAELTYKAMQLEKQCRRGPSVPSEKIMEPLFCALWNCVACMGSDASLSVVVGLRLRRFAALLGLCTPPLLQVPMVRTEDVFVALYRAATNSRAASSEQIKEHFSRDPMSVAVALLRRGLHFPLALELFRAMKGTQHLPTGLSLLGLACLYSKDAIVGHLLNMGYDLFAKSPLGMTPLLAMCASREGGLSLQKGDISSDRSASGTAEETAAGADVAQLAILRLMLQHCDSLDAANTETGSLRGLGNRTSSKGELGTNGSPRKEEISVSPTPPLSPLWGVSRKRLLSASSHRFLGRSYPLHFAASNGKARLCRQLLVAGGAVEALNAESATALHLACVAGDPETVRVILEHGANINAATLTGETPLVLAAYWLQDAVFCVLLEKGANCNIVTKDEGMTVLHAIAAGVLRQTRPLFRGLSWEGDLAAIALHGLSLESVVRGTYTLNGSSLISEEAPVDVRIPSSTLEGNDIFLFPGELMRRMQKAQRMLLLLLSHCDSCTYTRHTRKGFTAAELLLHCWENFQRRRHKLLEQGDLRFAHLTDEERRQVEERWRFVLHEINVLKDLLRLHHTVSVETANPGDLTPREDQLREMKQRKLLSQAPWCFADEIAKAASGARGKAAPVATAADG</sequence>
<feature type="repeat" description="ANK" evidence="1">
    <location>
        <begin position="1023"/>
        <end position="1055"/>
    </location>
</feature>